<comment type="similarity">
    <text evidence="1">Belongs to the D-isomer specific 2-hydroxyacid dehydrogenase family.</text>
</comment>
<dbReference type="SUPFAM" id="SSF51735">
    <property type="entry name" value="NAD(P)-binding Rossmann-fold domains"/>
    <property type="match status" value="1"/>
</dbReference>
<dbReference type="Pfam" id="PF02826">
    <property type="entry name" value="2-Hacid_dh_C"/>
    <property type="match status" value="1"/>
</dbReference>
<proteinExistence type="inferred from homology"/>
<gene>
    <name evidence="6" type="primary">ghrB_13</name>
    <name evidence="6" type="ORF">SDC9_60902</name>
</gene>
<dbReference type="GO" id="GO:0016618">
    <property type="term" value="F:hydroxypyruvate reductase [NAD(P)H] activity"/>
    <property type="evidence" value="ECO:0007669"/>
    <property type="project" value="UniProtKB-EC"/>
</dbReference>
<dbReference type="InterPro" id="IPR050223">
    <property type="entry name" value="D-isomer_2-hydroxyacid_DH"/>
</dbReference>
<evidence type="ECO:0000256" key="2">
    <source>
        <dbReference type="ARBA" id="ARBA00023002"/>
    </source>
</evidence>
<dbReference type="AlphaFoldDB" id="A0A644XFH5"/>
<dbReference type="InterPro" id="IPR006140">
    <property type="entry name" value="D-isomer_DH_NAD-bd"/>
</dbReference>
<dbReference type="Pfam" id="PF00389">
    <property type="entry name" value="2-Hacid_dh"/>
    <property type="match status" value="1"/>
</dbReference>
<keyword evidence="3" id="KW-0520">NAD</keyword>
<dbReference type="PROSITE" id="PS00065">
    <property type="entry name" value="D_2_HYDROXYACID_DH_1"/>
    <property type="match status" value="1"/>
</dbReference>
<evidence type="ECO:0000259" key="4">
    <source>
        <dbReference type="Pfam" id="PF00389"/>
    </source>
</evidence>
<evidence type="ECO:0000313" key="6">
    <source>
        <dbReference type="EMBL" id="MPM14538.1"/>
    </source>
</evidence>
<dbReference type="Gene3D" id="3.40.50.720">
    <property type="entry name" value="NAD(P)-binding Rossmann-like Domain"/>
    <property type="match status" value="2"/>
</dbReference>
<name>A0A644XFH5_9ZZZZ</name>
<dbReference type="InterPro" id="IPR029752">
    <property type="entry name" value="D-isomer_DH_CS1"/>
</dbReference>
<dbReference type="SUPFAM" id="SSF52283">
    <property type="entry name" value="Formate/glycerate dehydrogenase catalytic domain-like"/>
    <property type="match status" value="1"/>
</dbReference>
<comment type="caution">
    <text evidence="6">The sequence shown here is derived from an EMBL/GenBank/DDBJ whole genome shotgun (WGS) entry which is preliminary data.</text>
</comment>
<dbReference type="GO" id="GO:0030267">
    <property type="term" value="F:glyoxylate reductase (NADPH) activity"/>
    <property type="evidence" value="ECO:0007669"/>
    <property type="project" value="TreeGrafter"/>
</dbReference>
<dbReference type="InterPro" id="IPR036291">
    <property type="entry name" value="NAD(P)-bd_dom_sf"/>
</dbReference>
<dbReference type="PANTHER" id="PTHR10996">
    <property type="entry name" value="2-HYDROXYACID DEHYDROGENASE-RELATED"/>
    <property type="match status" value="1"/>
</dbReference>
<evidence type="ECO:0000259" key="5">
    <source>
        <dbReference type="Pfam" id="PF02826"/>
    </source>
</evidence>
<organism evidence="6">
    <name type="scientific">bioreactor metagenome</name>
    <dbReference type="NCBI Taxonomy" id="1076179"/>
    <lineage>
        <taxon>unclassified sequences</taxon>
        <taxon>metagenomes</taxon>
        <taxon>ecological metagenomes</taxon>
    </lineage>
</organism>
<dbReference type="EMBL" id="VSSQ01002297">
    <property type="protein sequence ID" value="MPM14538.1"/>
    <property type="molecule type" value="Genomic_DNA"/>
</dbReference>
<accession>A0A644XFH5</accession>
<dbReference type="FunFam" id="3.40.50.720:FF:000203">
    <property type="entry name" value="D-3-phosphoglycerate dehydrogenase (SerA)"/>
    <property type="match status" value="1"/>
</dbReference>
<dbReference type="GO" id="GO:0005829">
    <property type="term" value="C:cytosol"/>
    <property type="evidence" value="ECO:0007669"/>
    <property type="project" value="TreeGrafter"/>
</dbReference>
<dbReference type="PANTHER" id="PTHR10996:SF178">
    <property type="entry name" value="2-HYDROXYACID DEHYDROGENASE YGL185C-RELATED"/>
    <property type="match status" value="1"/>
</dbReference>
<dbReference type="EC" id="1.1.1.81" evidence="6"/>
<dbReference type="PROSITE" id="PS00670">
    <property type="entry name" value="D_2_HYDROXYACID_DH_2"/>
    <property type="match status" value="1"/>
</dbReference>
<reference evidence="6" key="1">
    <citation type="submission" date="2019-08" db="EMBL/GenBank/DDBJ databases">
        <authorList>
            <person name="Kucharzyk K."/>
            <person name="Murdoch R.W."/>
            <person name="Higgins S."/>
            <person name="Loffler F."/>
        </authorList>
    </citation>
    <scope>NUCLEOTIDE SEQUENCE</scope>
</reference>
<dbReference type="InterPro" id="IPR029753">
    <property type="entry name" value="D-isomer_DH_CS"/>
</dbReference>
<evidence type="ECO:0000256" key="1">
    <source>
        <dbReference type="ARBA" id="ARBA00005854"/>
    </source>
</evidence>
<dbReference type="InterPro" id="IPR006139">
    <property type="entry name" value="D-isomer_2_OHA_DH_cat_dom"/>
</dbReference>
<evidence type="ECO:0000256" key="3">
    <source>
        <dbReference type="ARBA" id="ARBA00023027"/>
    </source>
</evidence>
<dbReference type="CDD" id="cd12172">
    <property type="entry name" value="PGDH_like_2"/>
    <property type="match status" value="1"/>
</dbReference>
<feature type="domain" description="D-isomer specific 2-hydroxyacid dehydrogenase NAD-binding" evidence="5">
    <location>
        <begin position="115"/>
        <end position="286"/>
    </location>
</feature>
<dbReference type="GO" id="GO:0051287">
    <property type="term" value="F:NAD binding"/>
    <property type="evidence" value="ECO:0007669"/>
    <property type="project" value="InterPro"/>
</dbReference>
<keyword evidence="2 6" id="KW-0560">Oxidoreductase</keyword>
<feature type="domain" description="D-isomer specific 2-hydroxyacid dehydrogenase catalytic" evidence="4">
    <location>
        <begin position="16"/>
        <end position="317"/>
    </location>
</feature>
<protein>
    <submittedName>
        <fullName evidence="6">Glyoxylate/hydroxypyruvate reductase B</fullName>
        <ecNumber evidence="6">1.1.1.81</ecNumber>
    </submittedName>
</protein>
<sequence length="318" mass="34368">MNTYTILVTARSFGSADSKAIDLLQEHGCTVIRLKESSQCSLRTQLEENIGKADAIIAGLEPYDASLLSLGENLKVISRYGVGYDAIDQEAASRQNIKITITPGANGDSVADFAVALMLSAARHVPVMDQTLRGGKAQRPVGVELWQKTLGVIGTGRIGQGVIKRLSGFQMKILCYDMYQCEELKEHYGALYTDIDTLIRESDFITIHTPLTVKTENLFNAETFKQMKSRSVLVNTARGGIIDEGALYNALKEGEIGAAGLDVTLDDPYHGKLCELPNCILTPHAGAATIEASSKMSLMAAENALAVLQTGTCEYCIK</sequence>
<keyword evidence="6" id="KW-0670">Pyruvate</keyword>